<dbReference type="InterPro" id="IPR027417">
    <property type="entry name" value="P-loop_NTPase"/>
</dbReference>
<dbReference type="AlphaFoldDB" id="A0A9W8CNU3"/>
<dbReference type="GO" id="GO:0007015">
    <property type="term" value="P:actin filament organization"/>
    <property type="evidence" value="ECO:0007669"/>
    <property type="project" value="TreeGrafter"/>
</dbReference>
<keyword evidence="10" id="KW-1185">Reference proteome</keyword>
<dbReference type="PROSITE" id="PS50096">
    <property type="entry name" value="IQ"/>
    <property type="match status" value="1"/>
</dbReference>
<keyword evidence="5 6" id="KW-0009">Actin-binding</keyword>
<dbReference type="PROSITE" id="PS51456">
    <property type="entry name" value="MYOSIN_MOTOR"/>
    <property type="match status" value="1"/>
</dbReference>
<reference evidence="9" key="1">
    <citation type="submission" date="2022-07" db="EMBL/GenBank/DDBJ databases">
        <title>Phylogenomic reconstructions and comparative analyses of Kickxellomycotina fungi.</title>
        <authorList>
            <person name="Reynolds N.K."/>
            <person name="Stajich J.E."/>
            <person name="Barry K."/>
            <person name="Grigoriev I.V."/>
            <person name="Crous P."/>
            <person name="Smith M.E."/>
        </authorList>
    </citation>
    <scope>NUCLEOTIDE SEQUENCE</scope>
    <source>
        <strain evidence="9">BCRC 34381</strain>
    </source>
</reference>
<keyword evidence="1" id="KW-0547">Nucleotide-binding</keyword>
<dbReference type="Gene3D" id="6.20.240.20">
    <property type="match status" value="1"/>
</dbReference>
<dbReference type="Gene3D" id="1.20.5.190">
    <property type="match status" value="1"/>
</dbReference>
<keyword evidence="4" id="KW-0505">Motor protein</keyword>
<feature type="region of interest" description="Disordered" evidence="7">
    <location>
        <begin position="72"/>
        <end position="93"/>
    </location>
</feature>
<dbReference type="GO" id="GO:0000146">
    <property type="term" value="F:microfilament motor activity"/>
    <property type="evidence" value="ECO:0007669"/>
    <property type="project" value="TreeGrafter"/>
</dbReference>
<dbReference type="OrthoDB" id="5592298at2759"/>
<dbReference type="InterPro" id="IPR036961">
    <property type="entry name" value="Kinesin_motor_dom_sf"/>
</dbReference>
<dbReference type="Pfam" id="PF00063">
    <property type="entry name" value="Myosin_head"/>
    <property type="match status" value="1"/>
</dbReference>
<dbReference type="GO" id="GO:0016459">
    <property type="term" value="C:myosin complex"/>
    <property type="evidence" value="ECO:0007669"/>
    <property type="project" value="UniProtKB-KW"/>
</dbReference>
<dbReference type="EMBL" id="JANBOI010003665">
    <property type="protein sequence ID" value="KAJ1718212.1"/>
    <property type="molecule type" value="Genomic_DNA"/>
</dbReference>
<proteinExistence type="inferred from homology"/>
<evidence type="ECO:0000256" key="3">
    <source>
        <dbReference type="ARBA" id="ARBA00023123"/>
    </source>
</evidence>
<evidence type="ECO:0000256" key="7">
    <source>
        <dbReference type="SAM" id="MobiDB-lite"/>
    </source>
</evidence>
<dbReference type="GO" id="GO:0005737">
    <property type="term" value="C:cytoplasm"/>
    <property type="evidence" value="ECO:0007669"/>
    <property type="project" value="TreeGrafter"/>
</dbReference>
<dbReference type="GO" id="GO:0051015">
    <property type="term" value="F:actin filament binding"/>
    <property type="evidence" value="ECO:0007669"/>
    <property type="project" value="TreeGrafter"/>
</dbReference>
<evidence type="ECO:0000256" key="5">
    <source>
        <dbReference type="ARBA" id="ARBA00023203"/>
    </source>
</evidence>
<dbReference type="InterPro" id="IPR001609">
    <property type="entry name" value="Myosin_head_motor_dom-like"/>
</dbReference>
<protein>
    <submittedName>
        <fullName evidence="9">Myosin type-2 heavy chain 1</fullName>
    </submittedName>
</protein>
<dbReference type="SUPFAM" id="SSF52540">
    <property type="entry name" value="P-loop containing nucleoside triphosphate hydrolases"/>
    <property type="match status" value="1"/>
</dbReference>
<accession>A0A9W8CNU3</accession>
<dbReference type="GO" id="GO:0016020">
    <property type="term" value="C:membrane"/>
    <property type="evidence" value="ECO:0007669"/>
    <property type="project" value="TreeGrafter"/>
</dbReference>
<organism evidence="9 10">
    <name type="scientific">Coemansia biformis</name>
    <dbReference type="NCBI Taxonomy" id="1286918"/>
    <lineage>
        <taxon>Eukaryota</taxon>
        <taxon>Fungi</taxon>
        <taxon>Fungi incertae sedis</taxon>
        <taxon>Zoopagomycota</taxon>
        <taxon>Kickxellomycotina</taxon>
        <taxon>Kickxellomycetes</taxon>
        <taxon>Kickxellales</taxon>
        <taxon>Kickxellaceae</taxon>
        <taxon>Coemansia</taxon>
    </lineage>
</organism>
<comment type="caution">
    <text evidence="6">Lacks conserved residue(s) required for the propagation of feature annotation.</text>
</comment>
<sequence length="191" mass="21484">MATLAETEMHYIRCIKPNETKEAWAFQPQMVLSQLRSCGVIETIRISKAGYPSRVPIRTFNDRYAVLLGQSTPPSPAISQPPTPTALSAAAAQGSGSVTQADHELCRRILDACLPDETQYQVGLTKVFFRAGQWAIMEKKRSFLFESSAVVMQRYARGSLIRRSIRQMADAARTIQQQYRVHRAVRQLRAI</sequence>
<feature type="non-terminal residue" evidence="9">
    <location>
        <position position="191"/>
    </location>
</feature>
<evidence type="ECO:0000259" key="8">
    <source>
        <dbReference type="PROSITE" id="PS51456"/>
    </source>
</evidence>
<evidence type="ECO:0000256" key="4">
    <source>
        <dbReference type="ARBA" id="ARBA00023175"/>
    </source>
</evidence>
<comment type="caution">
    <text evidence="9">The sequence shown here is derived from an EMBL/GenBank/DDBJ whole genome shotgun (WGS) entry which is preliminary data.</text>
</comment>
<dbReference type="PANTHER" id="PTHR13140">
    <property type="entry name" value="MYOSIN"/>
    <property type="match status" value="1"/>
</dbReference>
<name>A0A9W8CNU3_9FUNG</name>
<dbReference type="Proteomes" id="UP001143981">
    <property type="component" value="Unassembled WGS sequence"/>
</dbReference>
<evidence type="ECO:0000313" key="10">
    <source>
        <dbReference type="Proteomes" id="UP001143981"/>
    </source>
</evidence>
<dbReference type="Gene3D" id="3.40.850.10">
    <property type="entry name" value="Kinesin motor domain"/>
    <property type="match status" value="1"/>
</dbReference>
<dbReference type="PANTHER" id="PTHR13140:SF706">
    <property type="entry name" value="DILUTE CLASS UNCONVENTIONAL MYOSIN, ISOFORM C"/>
    <property type="match status" value="1"/>
</dbReference>
<evidence type="ECO:0000313" key="9">
    <source>
        <dbReference type="EMBL" id="KAJ1718212.1"/>
    </source>
</evidence>
<evidence type="ECO:0000256" key="2">
    <source>
        <dbReference type="ARBA" id="ARBA00022840"/>
    </source>
</evidence>
<gene>
    <name evidence="9" type="primary">MYO2_3</name>
    <name evidence="9" type="ORF">LPJ61_006754</name>
</gene>
<dbReference type="GO" id="GO:0005524">
    <property type="term" value="F:ATP binding"/>
    <property type="evidence" value="ECO:0007669"/>
    <property type="project" value="UniProtKB-KW"/>
</dbReference>
<comment type="similarity">
    <text evidence="6">Belongs to the TRAFAC class myosin-kinesin ATPase superfamily. Myosin family.</text>
</comment>
<evidence type="ECO:0000256" key="6">
    <source>
        <dbReference type="PROSITE-ProRule" id="PRU00782"/>
    </source>
</evidence>
<keyword evidence="3 6" id="KW-0518">Myosin</keyword>
<feature type="domain" description="Myosin motor" evidence="8">
    <location>
        <begin position="1"/>
        <end position="142"/>
    </location>
</feature>
<evidence type="ECO:0000256" key="1">
    <source>
        <dbReference type="ARBA" id="ARBA00022741"/>
    </source>
</evidence>
<feature type="compositionally biased region" description="Pro residues" evidence="7">
    <location>
        <begin position="73"/>
        <end position="84"/>
    </location>
</feature>
<keyword evidence="2" id="KW-0067">ATP-binding</keyword>